<dbReference type="EMBL" id="CP003876">
    <property type="protein sequence ID" value="AFT98087.1"/>
    <property type="molecule type" value="Genomic_DNA"/>
</dbReference>
<dbReference type="HOGENOM" id="CLU_798839_0_0_11"/>
<proteinExistence type="predicted"/>
<evidence type="ECO:0000256" key="2">
    <source>
        <dbReference type="SAM" id="Phobius"/>
    </source>
</evidence>
<accession>K0EFU9</accession>
<feature type="compositionally biased region" description="Low complexity" evidence="1">
    <location>
        <begin position="229"/>
        <end position="238"/>
    </location>
</feature>
<protein>
    <submittedName>
        <fullName evidence="3">Uncharacterized protein</fullName>
    </submittedName>
</protein>
<feature type="compositionally biased region" description="Pro residues" evidence="1">
    <location>
        <begin position="187"/>
        <end position="198"/>
    </location>
</feature>
<evidence type="ECO:0000256" key="1">
    <source>
        <dbReference type="SAM" id="MobiDB-lite"/>
    </source>
</evidence>
<feature type="compositionally biased region" description="Pro residues" evidence="1">
    <location>
        <begin position="239"/>
        <end position="255"/>
    </location>
</feature>
<dbReference type="KEGG" id="nbr:O3I_000625"/>
<gene>
    <name evidence="3" type="ORF">O3I_000625</name>
</gene>
<name>K0EFU9_NOCB7</name>
<feature type="compositionally biased region" description="Low complexity" evidence="1">
    <location>
        <begin position="199"/>
        <end position="209"/>
    </location>
</feature>
<keyword evidence="4" id="KW-1185">Reference proteome</keyword>
<dbReference type="Proteomes" id="UP000006304">
    <property type="component" value="Chromosome"/>
</dbReference>
<feature type="region of interest" description="Disordered" evidence="1">
    <location>
        <begin position="187"/>
        <end position="347"/>
    </location>
</feature>
<keyword evidence="2" id="KW-0472">Membrane</keyword>
<feature type="transmembrane region" description="Helical" evidence="2">
    <location>
        <begin position="108"/>
        <end position="128"/>
    </location>
</feature>
<reference evidence="3 4" key="1">
    <citation type="journal article" date="2012" name="J. Bacteriol.">
        <title>Complete genome sequence of Nocardia brasiliensis HUJEG-1.</title>
        <authorList>
            <person name="Vera-Cabrera L."/>
            <person name="Ortiz-Lopez R."/>
            <person name="Elizondo-Gonzalez R."/>
            <person name="Perez-Maya A.A."/>
            <person name="Ocampo-Candiani J."/>
        </authorList>
    </citation>
    <scope>NUCLEOTIDE SEQUENCE [LARGE SCALE GENOMIC DNA]</scope>
    <source>
        <strain evidence="4">ATCC 700358</strain>
    </source>
</reference>
<dbReference type="STRING" id="1133849.O3I_000625"/>
<keyword evidence="2" id="KW-1133">Transmembrane helix</keyword>
<dbReference type="RefSeq" id="WP_014980952.1">
    <property type="nucleotide sequence ID" value="NC_018681.1"/>
</dbReference>
<keyword evidence="2" id="KW-0812">Transmembrane</keyword>
<dbReference type="eggNOG" id="COG1716">
    <property type="taxonomic scope" value="Bacteria"/>
</dbReference>
<sequence length="347" mass="35013">MVSPQYPSGYNPYPGYPGVVPAPSSATAITAGVLACVGAFGQLLGGAVNLVFGIVDIGHELGEYDATGLLGQSWYRTFALTSGVAAMLSAVLLGVGAIGLLRRKQFGRMLVVVGCAVVIVLGIVSFALVQSAGGSWDSSLGLSTGISGLVTLLFPVGTAALALVPATTRWLAHTPAAYPYAPPPGAPWTPQPWQPPYPNQSQPQPNWQATPAIPTPGEQPAWGAPGNQAAHSPWAAPAPNSPTPPPAGAPAPSDQPPAHGQPSWGAPEAATQAVPAWATPGAEAPTGQTPPATWGPAPQDGRSAAAPRAQSDSPAQHDDSAWQQPSFAKPAPPSPDSDGTVGHPPSA</sequence>
<dbReference type="AlphaFoldDB" id="K0EFU9"/>
<evidence type="ECO:0000313" key="3">
    <source>
        <dbReference type="EMBL" id="AFT98087.1"/>
    </source>
</evidence>
<evidence type="ECO:0000313" key="4">
    <source>
        <dbReference type="Proteomes" id="UP000006304"/>
    </source>
</evidence>
<feature type="transmembrane region" description="Helical" evidence="2">
    <location>
        <begin position="78"/>
        <end position="101"/>
    </location>
</feature>
<feature type="transmembrane region" description="Helical" evidence="2">
    <location>
        <begin position="140"/>
        <end position="164"/>
    </location>
</feature>
<organism evidence="3 4">
    <name type="scientific">Nocardia brasiliensis (strain ATCC 700358 / HUJEG-1)</name>
    <dbReference type="NCBI Taxonomy" id="1133849"/>
    <lineage>
        <taxon>Bacteria</taxon>
        <taxon>Bacillati</taxon>
        <taxon>Actinomycetota</taxon>
        <taxon>Actinomycetes</taxon>
        <taxon>Mycobacteriales</taxon>
        <taxon>Nocardiaceae</taxon>
        <taxon>Nocardia</taxon>
    </lineage>
</organism>